<evidence type="ECO:0000313" key="11">
    <source>
        <dbReference type="EMBL" id="KAA0014761.1"/>
    </source>
</evidence>
<protein>
    <recommendedName>
        <fullName evidence="2">Negative regulator of flagellin synthesis</fullName>
    </recommendedName>
    <alternativeName>
        <fullName evidence="8">Anti-sigma-28 factor</fullName>
    </alternativeName>
</protein>
<organism evidence="11 12">
    <name type="scientific">Billgrantia pellis</name>
    <dbReference type="NCBI Taxonomy" id="2606936"/>
    <lineage>
        <taxon>Bacteria</taxon>
        <taxon>Pseudomonadati</taxon>
        <taxon>Pseudomonadota</taxon>
        <taxon>Gammaproteobacteria</taxon>
        <taxon>Oceanospirillales</taxon>
        <taxon>Halomonadaceae</taxon>
        <taxon>Billgrantia</taxon>
    </lineage>
</organism>
<evidence type="ECO:0000256" key="3">
    <source>
        <dbReference type="ARBA" id="ARBA00022491"/>
    </source>
</evidence>
<dbReference type="SUPFAM" id="SSF101498">
    <property type="entry name" value="Anti-sigma factor FlgM"/>
    <property type="match status" value="1"/>
</dbReference>
<sequence>MDARPIFCLKFPARLPIRWESTGHEANIVKINSQNPLPRPSPTTSREEAQPVKGPAPAHQKDAGPGATTHLRHGAADASRDIDTARVAEIREAIREGRLEIRAERIADALIESLAAETRDT</sequence>
<keyword evidence="11" id="KW-0966">Cell projection</keyword>
<feature type="region of interest" description="Disordered" evidence="9">
    <location>
        <begin position="30"/>
        <end position="82"/>
    </location>
</feature>
<name>A0A7V7G3U2_9GAMM</name>
<dbReference type="InterPro" id="IPR031316">
    <property type="entry name" value="FlgM_C"/>
</dbReference>
<comment type="function">
    <text evidence="7">Responsible for the coupling of flagellin expression to flagellar assembly by preventing expression of the flagellin genes when a component of the middle class of proteins is defective. It negatively regulates flagellar genes by inhibiting the activity of FliA by directly binding to FliA.</text>
</comment>
<evidence type="ECO:0000256" key="5">
    <source>
        <dbReference type="ARBA" id="ARBA00023015"/>
    </source>
</evidence>
<keyword evidence="4" id="KW-1005">Bacterial flagellum biogenesis</keyword>
<dbReference type="Proteomes" id="UP000486760">
    <property type="component" value="Unassembled WGS sequence"/>
</dbReference>
<evidence type="ECO:0000256" key="8">
    <source>
        <dbReference type="ARBA" id="ARBA00030117"/>
    </source>
</evidence>
<evidence type="ECO:0000256" key="6">
    <source>
        <dbReference type="ARBA" id="ARBA00023163"/>
    </source>
</evidence>
<comment type="similarity">
    <text evidence="1">Belongs to the FlgM family.</text>
</comment>
<evidence type="ECO:0000256" key="4">
    <source>
        <dbReference type="ARBA" id="ARBA00022795"/>
    </source>
</evidence>
<dbReference type="GO" id="GO:0044781">
    <property type="term" value="P:bacterial-type flagellum organization"/>
    <property type="evidence" value="ECO:0007669"/>
    <property type="project" value="UniProtKB-KW"/>
</dbReference>
<feature type="domain" description="Anti-sigma-28 factor FlgM C-terminal" evidence="10">
    <location>
        <begin position="75"/>
        <end position="112"/>
    </location>
</feature>
<evidence type="ECO:0000256" key="1">
    <source>
        <dbReference type="ARBA" id="ARBA00005322"/>
    </source>
</evidence>
<keyword evidence="11" id="KW-0969">Cilium</keyword>
<dbReference type="NCBIfam" id="TIGR03824">
    <property type="entry name" value="FlgM_jcvi"/>
    <property type="match status" value="1"/>
</dbReference>
<keyword evidence="11" id="KW-0282">Flagellum</keyword>
<gene>
    <name evidence="11" type="primary">flgM</name>
    <name evidence="11" type="ORF">F0A17_02065</name>
</gene>
<dbReference type="GO" id="GO:0045892">
    <property type="term" value="P:negative regulation of DNA-templated transcription"/>
    <property type="evidence" value="ECO:0007669"/>
    <property type="project" value="InterPro"/>
</dbReference>
<comment type="caution">
    <text evidence="11">The sequence shown here is derived from an EMBL/GenBank/DDBJ whole genome shotgun (WGS) entry which is preliminary data.</text>
</comment>
<proteinExistence type="inferred from homology"/>
<evidence type="ECO:0000256" key="2">
    <source>
        <dbReference type="ARBA" id="ARBA00017823"/>
    </source>
</evidence>
<keyword evidence="5" id="KW-0805">Transcription regulation</keyword>
<dbReference type="InterPro" id="IPR035890">
    <property type="entry name" value="Anti-sigma-28_factor_FlgM_sf"/>
</dbReference>
<dbReference type="AlphaFoldDB" id="A0A7V7G3U2"/>
<reference evidence="11 12" key="1">
    <citation type="submission" date="2019-08" db="EMBL/GenBank/DDBJ databases">
        <title>Bioinformatics analysis of the strain L3 and L5.</title>
        <authorList>
            <person name="Li X."/>
        </authorList>
    </citation>
    <scope>NUCLEOTIDE SEQUENCE [LARGE SCALE GENOMIC DNA]</scope>
    <source>
        <strain evidence="11 12">L5</strain>
    </source>
</reference>
<dbReference type="EMBL" id="VTPY01000001">
    <property type="protein sequence ID" value="KAA0014761.1"/>
    <property type="molecule type" value="Genomic_DNA"/>
</dbReference>
<accession>A0A7V7G3U2</accession>
<dbReference type="Pfam" id="PF04316">
    <property type="entry name" value="FlgM"/>
    <property type="match status" value="1"/>
</dbReference>
<keyword evidence="6" id="KW-0804">Transcription</keyword>
<keyword evidence="12" id="KW-1185">Reference proteome</keyword>
<evidence type="ECO:0000259" key="10">
    <source>
        <dbReference type="Pfam" id="PF04316"/>
    </source>
</evidence>
<evidence type="ECO:0000313" key="12">
    <source>
        <dbReference type="Proteomes" id="UP000486760"/>
    </source>
</evidence>
<dbReference type="InterPro" id="IPR007412">
    <property type="entry name" value="FlgM"/>
</dbReference>
<evidence type="ECO:0000256" key="9">
    <source>
        <dbReference type="SAM" id="MobiDB-lite"/>
    </source>
</evidence>
<evidence type="ECO:0000256" key="7">
    <source>
        <dbReference type="ARBA" id="ARBA00024739"/>
    </source>
</evidence>
<keyword evidence="3" id="KW-0678">Repressor</keyword>